<keyword evidence="3" id="KW-1185">Reference proteome</keyword>
<evidence type="ECO:0000313" key="2">
    <source>
        <dbReference type="EMBL" id="TPW43667.1"/>
    </source>
</evidence>
<name>A0A506VD48_9GAMM</name>
<feature type="chain" id="PRO_5021434680" evidence="1">
    <location>
        <begin position="20"/>
        <end position="113"/>
    </location>
</feature>
<keyword evidence="1" id="KW-0732">Signal</keyword>
<dbReference type="EMBL" id="VHQI01000002">
    <property type="protein sequence ID" value="TPW43667.1"/>
    <property type="molecule type" value="Genomic_DNA"/>
</dbReference>
<proteinExistence type="predicted"/>
<dbReference type="Proteomes" id="UP000319523">
    <property type="component" value="Unassembled WGS sequence"/>
</dbReference>
<dbReference type="OrthoDB" id="6629002at2"/>
<sequence length="113" mass="12054">MKRILLAALLGLVSYSAVAAEAPFTVSAGPSNAGALYSKVNITSRSDSVVIKKIIVNRGNCQDAEAMPWKPVRLGFGNSVDRLFVGKGFMSACRILEIAVDTDQGSWSFNTSQ</sequence>
<evidence type="ECO:0000256" key="1">
    <source>
        <dbReference type="SAM" id="SignalP"/>
    </source>
</evidence>
<gene>
    <name evidence="2" type="ORF">FKM52_03745</name>
</gene>
<reference evidence="2 3" key="1">
    <citation type="submission" date="2019-06" db="EMBL/GenBank/DDBJ databases">
        <authorList>
            <person name="Yang Y."/>
        </authorList>
    </citation>
    <scope>NUCLEOTIDE SEQUENCE [LARGE SCALE GENOMIC DNA]</scope>
    <source>
        <strain evidence="2 3">BIT-26</strain>
    </source>
</reference>
<protein>
    <submittedName>
        <fullName evidence="2">Uncharacterized protein</fullName>
    </submittedName>
</protein>
<feature type="signal peptide" evidence="1">
    <location>
        <begin position="1"/>
        <end position="19"/>
    </location>
</feature>
<organism evidence="2 3">
    <name type="scientific">Mixta tenebrionis</name>
    <dbReference type="NCBI Taxonomy" id="2562439"/>
    <lineage>
        <taxon>Bacteria</taxon>
        <taxon>Pseudomonadati</taxon>
        <taxon>Pseudomonadota</taxon>
        <taxon>Gammaproteobacteria</taxon>
        <taxon>Enterobacterales</taxon>
        <taxon>Erwiniaceae</taxon>
        <taxon>Mixta</taxon>
    </lineage>
</organism>
<evidence type="ECO:0000313" key="3">
    <source>
        <dbReference type="Proteomes" id="UP000319523"/>
    </source>
</evidence>
<comment type="caution">
    <text evidence="2">The sequence shown here is derived from an EMBL/GenBank/DDBJ whole genome shotgun (WGS) entry which is preliminary data.</text>
</comment>
<accession>A0A506VD48</accession>
<dbReference type="AlphaFoldDB" id="A0A506VD48"/>
<dbReference type="RefSeq" id="WP_141174861.1">
    <property type="nucleotide sequence ID" value="NZ_JBHUFX010000032.1"/>
</dbReference>